<dbReference type="Proteomes" id="UP000324222">
    <property type="component" value="Unassembled WGS sequence"/>
</dbReference>
<dbReference type="AlphaFoldDB" id="A0A5B7IRE6"/>
<proteinExistence type="predicted"/>
<comment type="caution">
    <text evidence="1">The sequence shown here is derived from an EMBL/GenBank/DDBJ whole genome shotgun (WGS) entry which is preliminary data.</text>
</comment>
<name>A0A5B7IRE6_PORTR</name>
<evidence type="ECO:0000313" key="2">
    <source>
        <dbReference type="Proteomes" id="UP000324222"/>
    </source>
</evidence>
<reference evidence="1 2" key="1">
    <citation type="submission" date="2019-05" db="EMBL/GenBank/DDBJ databases">
        <title>Another draft genome of Portunus trituberculatus and its Hox gene families provides insights of decapod evolution.</title>
        <authorList>
            <person name="Jeong J.-H."/>
            <person name="Song I."/>
            <person name="Kim S."/>
            <person name="Choi T."/>
            <person name="Kim D."/>
            <person name="Ryu S."/>
            <person name="Kim W."/>
        </authorList>
    </citation>
    <scope>NUCLEOTIDE SEQUENCE [LARGE SCALE GENOMIC DNA]</scope>
    <source>
        <tissue evidence="1">Muscle</tissue>
    </source>
</reference>
<dbReference type="EMBL" id="VSRR010060738">
    <property type="protein sequence ID" value="MPC82784.1"/>
    <property type="molecule type" value="Genomic_DNA"/>
</dbReference>
<evidence type="ECO:0000313" key="1">
    <source>
        <dbReference type="EMBL" id="MPC82784.1"/>
    </source>
</evidence>
<accession>A0A5B7IRE6</accession>
<organism evidence="1 2">
    <name type="scientific">Portunus trituberculatus</name>
    <name type="common">Swimming crab</name>
    <name type="synonym">Neptunus trituberculatus</name>
    <dbReference type="NCBI Taxonomy" id="210409"/>
    <lineage>
        <taxon>Eukaryota</taxon>
        <taxon>Metazoa</taxon>
        <taxon>Ecdysozoa</taxon>
        <taxon>Arthropoda</taxon>
        <taxon>Crustacea</taxon>
        <taxon>Multicrustacea</taxon>
        <taxon>Malacostraca</taxon>
        <taxon>Eumalacostraca</taxon>
        <taxon>Eucarida</taxon>
        <taxon>Decapoda</taxon>
        <taxon>Pleocyemata</taxon>
        <taxon>Brachyura</taxon>
        <taxon>Eubrachyura</taxon>
        <taxon>Portunoidea</taxon>
        <taxon>Portunidae</taxon>
        <taxon>Portuninae</taxon>
        <taxon>Portunus</taxon>
    </lineage>
</organism>
<sequence>MGESEVAEERDRLVRCVRERCGRGRWEDEERENEDSGFNIKKGFDVEVRVEVSGVTYMDEKDRDVHVEEESVEKKDMEEEKERLAGIEVGQVTWDVVVEGVLLKNRVAG</sequence>
<gene>
    <name evidence="1" type="ORF">E2C01_077466</name>
</gene>
<protein>
    <submittedName>
        <fullName evidence="1">Uncharacterized protein</fullName>
    </submittedName>
</protein>
<keyword evidence="2" id="KW-1185">Reference proteome</keyword>